<dbReference type="OMA" id="GRNVTIC"/>
<dbReference type="GO" id="GO:0043161">
    <property type="term" value="P:proteasome-mediated ubiquitin-dependent protein catabolic process"/>
    <property type="evidence" value="ECO:0007669"/>
    <property type="project" value="TreeGrafter"/>
</dbReference>
<dbReference type="InterPro" id="IPR002015">
    <property type="entry name" value="Proteasome/cyclosome_rpt"/>
</dbReference>
<dbReference type="InterPro" id="IPR016024">
    <property type="entry name" value="ARM-type_fold"/>
</dbReference>
<feature type="compositionally biased region" description="Acidic residues" evidence="3">
    <location>
        <begin position="396"/>
        <end position="410"/>
    </location>
</feature>
<dbReference type="EMBL" id="GL450586">
    <property type="protein sequence ID" value="EFN80759.1"/>
    <property type="molecule type" value="Genomic_DNA"/>
</dbReference>
<protein>
    <submittedName>
        <fullName evidence="5">26S proteasome non-ATPase regulatory subunit 1</fullName>
    </submittedName>
</protein>
<dbReference type="AlphaFoldDB" id="E2BU75"/>
<dbReference type="GO" id="GO:0008540">
    <property type="term" value="C:proteasome regulatory particle, base subcomplex"/>
    <property type="evidence" value="ECO:0007669"/>
    <property type="project" value="TreeGrafter"/>
</dbReference>
<reference evidence="5 6" key="1">
    <citation type="journal article" date="2010" name="Science">
        <title>Genomic comparison of the ants Camponotus floridanus and Harpegnathos saltator.</title>
        <authorList>
            <person name="Bonasio R."/>
            <person name="Zhang G."/>
            <person name="Ye C."/>
            <person name="Mutti N.S."/>
            <person name="Fang X."/>
            <person name="Qin N."/>
            <person name="Donahue G."/>
            <person name="Yang P."/>
            <person name="Li Q."/>
            <person name="Li C."/>
            <person name="Zhang P."/>
            <person name="Huang Z."/>
            <person name="Berger S.L."/>
            <person name="Reinberg D."/>
            <person name="Wang J."/>
            <person name="Liebig J."/>
        </authorList>
    </citation>
    <scope>NUCLEOTIDE SEQUENCE [LARGE SCALE GENOMIC DNA]</scope>
    <source>
        <strain evidence="5 6">R22 G/1</strain>
    </source>
</reference>
<evidence type="ECO:0000256" key="2">
    <source>
        <dbReference type="ARBA" id="ARBA00022942"/>
    </source>
</evidence>
<feature type="compositionally biased region" description="Basic and acidic residues" evidence="3">
    <location>
        <begin position="256"/>
        <end position="329"/>
    </location>
</feature>
<dbReference type="Pfam" id="PF18004">
    <property type="entry name" value="RPN2_C"/>
    <property type="match status" value="1"/>
</dbReference>
<dbReference type="OrthoDB" id="261572at2759"/>
<evidence type="ECO:0000256" key="1">
    <source>
        <dbReference type="ARBA" id="ARBA00022737"/>
    </source>
</evidence>
<dbReference type="GO" id="GO:0034515">
    <property type="term" value="C:proteasome storage granule"/>
    <property type="evidence" value="ECO:0007669"/>
    <property type="project" value="TreeGrafter"/>
</dbReference>
<dbReference type="InterPro" id="IPR040623">
    <property type="entry name" value="RPN2_C"/>
</dbReference>
<dbReference type="PANTHER" id="PTHR10943">
    <property type="entry name" value="26S PROTEASOME NON-ATPASE REGULATORY SUBUNIT"/>
    <property type="match status" value="1"/>
</dbReference>
<evidence type="ECO:0000259" key="4">
    <source>
        <dbReference type="Pfam" id="PF18004"/>
    </source>
</evidence>
<dbReference type="PANTHER" id="PTHR10943:SF2">
    <property type="entry name" value="26S PROTEASOME NON-ATPASE REGULATORY SUBUNIT 1"/>
    <property type="match status" value="1"/>
</dbReference>
<evidence type="ECO:0000313" key="5">
    <source>
        <dbReference type="EMBL" id="EFN80759.1"/>
    </source>
</evidence>
<dbReference type="InterPro" id="IPR011989">
    <property type="entry name" value="ARM-like"/>
</dbReference>
<keyword evidence="6" id="KW-1185">Reference proteome</keyword>
<evidence type="ECO:0000313" key="6">
    <source>
        <dbReference type="Proteomes" id="UP000008237"/>
    </source>
</evidence>
<gene>
    <name evidence="5" type="ORF">EAI_05826</name>
</gene>
<dbReference type="SUPFAM" id="SSF48371">
    <property type="entry name" value="ARM repeat"/>
    <property type="match status" value="1"/>
</dbReference>
<organism evidence="6">
    <name type="scientific">Harpegnathos saltator</name>
    <name type="common">Jerdon's jumping ant</name>
    <dbReference type="NCBI Taxonomy" id="610380"/>
    <lineage>
        <taxon>Eukaryota</taxon>
        <taxon>Metazoa</taxon>
        <taxon>Ecdysozoa</taxon>
        <taxon>Arthropoda</taxon>
        <taxon>Hexapoda</taxon>
        <taxon>Insecta</taxon>
        <taxon>Pterygota</taxon>
        <taxon>Neoptera</taxon>
        <taxon>Endopterygota</taxon>
        <taxon>Hymenoptera</taxon>
        <taxon>Apocrita</taxon>
        <taxon>Aculeata</taxon>
        <taxon>Formicoidea</taxon>
        <taxon>Formicidae</taxon>
        <taxon>Ponerinae</taxon>
        <taxon>Ponerini</taxon>
        <taxon>Harpegnathos</taxon>
    </lineage>
</organism>
<keyword evidence="2 5" id="KW-0647">Proteasome</keyword>
<feature type="domain" description="26S proteasome regulatory subunit RPN2 C-terminal" evidence="4">
    <location>
        <begin position="200"/>
        <end position="383"/>
    </location>
</feature>
<proteinExistence type="predicted"/>
<dbReference type="GO" id="GO:0005634">
    <property type="term" value="C:nucleus"/>
    <property type="evidence" value="ECO:0007669"/>
    <property type="project" value="TreeGrafter"/>
</dbReference>
<name>E2BU75_HARSA</name>
<evidence type="ECO:0000256" key="3">
    <source>
        <dbReference type="SAM" id="MobiDB-lite"/>
    </source>
</evidence>
<dbReference type="Pfam" id="PF01851">
    <property type="entry name" value="PC_rep"/>
    <property type="match status" value="1"/>
</dbReference>
<feature type="region of interest" description="Disordered" evidence="3">
    <location>
        <begin position="390"/>
        <end position="410"/>
    </location>
</feature>
<dbReference type="Gene3D" id="1.25.10.10">
    <property type="entry name" value="Leucine-rich Repeat Variant"/>
    <property type="match status" value="1"/>
</dbReference>
<dbReference type="STRING" id="610380.E2BU75"/>
<keyword evidence="1" id="KW-0677">Repeat</keyword>
<dbReference type="FunFam" id="1.25.10.10:FF:001584">
    <property type="entry name" value="Uncharacterized protein"/>
    <property type="match status" value="1"/>
</dbReference>
<dbReference type="InParanoid" id="E2BU75"/>
<dbReference type="Proteomes" id="UP000008237">
    <property type="component" value="Unassembled WGS sequence"/>
</dbReference>
<feature type="region of interest" description="Disordered" evidence="3">
    <location>
        <begin position="252"/>
        <end position="336"/>
    </location>
</feature>
<accession>E2BU75</accession>
<sequence length="410" mass="46030">MLLSLLYCYTRLCDRVNANRNQVSVGQSGTRSQEHDFLVRSRTPEQCPSVVSLLAESYNPHVRYGAAMALGIACAGTGLKEAIALLDPMTNDPVNFVRQGALIASAMILIQQTESTCPRVKDFRALYAKVVVDKHEDVMAKFGAILAQGIIDAGGRNVTVSLQSRTGHTNMLAVVGALVFTQYWYWFPLAHCLALAFTPTCLIALNAQLKMPKLEIRSNARPSVYAYPAPLEEKKREEREKVTTAVLSIAARARRRESERRARDSHEKMDVDTPSETKELPEVKEASSSKEKDEKKKEKDDKEVKETKEPKEKTEKKGKDEEKEKKEPEPNFEILQNPARVLRQQLKVIQLVEGSHYVPVKDIQIGGIVMVKHIQTDTEEELVEPVAAFGPKPDEEKEAEPPEPFEYTED</sequence>